<gene>
    <name evidence="2" type="ORF">NEZAVI_LOCUS1627</name>
</gene>
<proteinExistence type="predicted"/>
<feature type="transmembrane region" description="Helical" evidence="1">
    <location>
        <begin position="7"/>
        <end position="28"/>
    </location>
</feature>
<dbReference type="AlphaFoldDB" id="A0A9P0H0L2"/>
<dbReference type="OrthoDB" id="10298224at2759"/>
<organism evidence="2 3">
    <name type="scientific">Nezara viridula</name>
    <name type="common">Southern green stink bug</name>
    <name type="synonym">Cimex viridulus</name>
    <dbReference type="NCBI Taxonomy" id="85310"/>
    <lineage>
        <taxon>Eukaryota</taxon>
        <taxon>Metazoa</taxon>
        <taxon>Ecdysozoa</taxon>
        <taxon>Arthropoda</taxon>
        <taxon>Hexapoda</taxon>
        <taxon>Insecta</taxon>
        <taxon>Pterygota</taxon>
        <taxon>Neoptera</taxon>
        <taxon>Paraneoptera</taxon>
        <taxon>Hemiptera</taxon>
        <taxon>Heteroptera</taxon>
        <taxon>Panheteroptera</taxon>
        <taxon>Pentatomomorpha</taxon>
        <taxon>Pentatomoidea</taxon>
        <taxon>Pentatomidae</taxon>
        <taxon>Pentatominae</taxon>
        <taxon>Nezara</taxon>
    </lineage>
</organism>
<evidence type="ECO:0000313" key="3">
    <source>
        <dbReference type="Proteomes" id="UP001152798"/>
    </source>
</evidence>
<protein>
    <submittedName>
        <fullName evidence="2">Uncharacterized protein</fullName>
    </submittedName>
</protein>
<dbReference type="Proteomes" id="UP001152798">
    <property type="component" value="Chromosome 1"/>
</dbReference>
<evidence type="ECO:0000256" key="1">
    <source>
        <dbReference type="SAM" id="Phobius"/>
    </source>
</evidence>
<keyword evidence="1" id="KW-1133">Transmembrane helix</keyword>
<evidence type="ECO:0000313" key="2">
    <source>
        <dbReference type="EMBL" id="CAH1390421.1"/>
    </source>
</evidence>
<keyword evidence="3" id="KW-1185">Reference proteome</keyword>
<dbReference type="EMBL" id="OV725077">
    <property type="protein sequence ID" value="CAH1390421.1"/>
    <property type="molecule type" value="Genomic_DNA"/>
</dbReference>
<reference evidence="2" key="1">
    <citation type="submission" date="2022-01" db="EMBL/GenBank/DDBJ databases">
        <authorList>
            <person name="King R."/>
        </authorList>
    </citation>
    <scope>NUCLEOTIDE SEQUENCE</scope>
</reference>
<accession>A0A9P0H0L2</accession>
<sequence>MSSTVESLAHFVLFVGCAAIAMWFLYLFRGFVFGTPVDAVTKEIEPQYKRPVTMSASIIIVPKRQCPSGSRFVHGKCREVYPNTLSVNLITS</sequence>
<keyword evidence="1" id="KW-0472">Membrane</keyword>
<keyword evidence="1" id="KW-0812">Transmembrane</keyword>
<name>A0A9P0H0L2_NEZVI</name>